<evidence type="ECO:0000313" key="3">
    <source>
        <dbReference type="EMBL" id="KAJ9134870.1"/>
    </source>
</evidence>
<keyword evidence="4" id="KW-1185">Reference proteome</keyword>
<gene>
    <name evidence="3" type="ORF">NKR19_g8470</name>
</gene>
<dbReference type="SMART" id="SM00220">
    <property type="entry name" value="S_TKc"/>
    <property type="match status" value="1"/>
</dbReference>
<dbReference type="PANTHER" id="PTHR33112:SF10">
    <property type="entry name" value="TOL"/>
    <property type="match status" value="1"/>
</dbReference>
<dbReference type="EMBL" id="JANBVN010000173">
    <property type="protein sequence ID" value="KAJ9134870.1"/>
    <property type="molecule type" value="Genomic_DNA"/>
</dbReference>
<proteinExistence type="predicted"/>
<dbReference type="InterPro" id="IPR011009">
    <property type="entry name" value="Kinase-like_dom_sf"/>
</dbReference>
<dbReference type="Gene3D" id="1.10.510.10">
    <property type="entry name" value="Transferase(Phosphotransferase) domain 1"/>
    <property type="match status" value="1"/>
</dbReference>
<evidence type="ECO:0000313" key="4">
    <source>
        <dbReference type="Proteomes" id="UP001174691"/>
    </source>
</evidence>
<dbReference type="Pfam" id="PF06985">
    <property type="entry name" value="HET"/>
    <property type="match status" value="1"/>
</dbReference>
<dbReference type="Gene3D" id="3.30.200.20">
    <property type="entry name" value="Phosphorylase Kinase, domain 1"/>
    <property type="match status" value="1"/>
</dbReference>
<reference evidence="3" key="1">
    <citation type="submission" date="2022-07" db="EMBL/GenBank/DDBJ databases">
        <title>Fungi with potential for degradation of polypropylene.</title>
        <authorList>
            <person name="Gostincar C."/>
        </authorList>
    </citation>
    <scope>NUCLEOTIDE SEQUENCE</scope>
    <source>
        <strain evidence="3">EXF-13287</strain>
    </source>
</reference>
<dbReference type="GO" id="GO:0005524">
    <property type="term" value="F:ATP binding"/>
    <property type="evidence" value="ECO:0007669"/>
    <property type="project" value="InterPro"/>
</dbReference>
<feature type="compositionally biased region" description="Polar residues" evidence="1">
    <location>
        <begin position="673"/>
        <end position="695"/>
    </location>
</feature>
<feature type="compositionally biased region" description="Pro residues" evidence="1">
    <location>
        <begin position="589"/>
        <end position="603"/>
    </location>
</feature>
<evidence type="ECO:0000256" key="1">
    <source>
        <dbReference type="SAM" id="MobiDB-lite"/>
    </source>
</evidence>
<dbReference type="CDD" id="cd00180">
    <property type="entry name" value="PKc"/>
    <property type="match status" value="1"/>
</dbReference>
<dbReference type="InterPro" id="IPR000719">
    <property type="entry name" value="Prot_kinase_dom"/>
</dbReference>
<dbReference type="GO" id="GO:0004672">
    <property type="term" value="F:protein kinase activity"/>
    <property type="evidence" value="ECO:0007669"/>
    <property type="project" value="InterPro"/>
</dbReference>
<dbReference type="Proteomes" id="UP001174691">
    <property type="component" value="Unassembled WGS sequence"/>
</dbReference>
<sequence>MSDGYTTLADEILSVLVESHFDKDNKEFVPAKSLDHITTRDTIDEELSRAVTDDDAIRHTLEFQSLVTYIHERATTLFLIAISVGFEHSVLYDVMRLFKAHDWCDSDNLPIKPLVPKEKHELSAFGAPWNVAWRIRQFYNGQWTFLAPVFKPATQARSTRDFKRAHILPFTKKHNVFDQGSFGKVYKYTIHQDHLVDPENPDEPWPRRVADKDILVAVKEVLHRSEDRQKTIGSWERESRILQKMNELRQDHIVRFITAFRRGDEGSKDYYLMFEWADGINLRCLWKNEEIRTHLTVDLTKAALKQILGLATALCRAHCPETRPSSLPRDLNFRHGDLKPENILWFRDNTQLGTLKIADWGLAKQNNLVTPLRTNNTSTGSGTARYKPPEEELDLLAGKQAGSLLQAGNTTGMQPRKRSRLYDVWAMGCITLEFLIWLLYGYDGLKRFNNSFKTAMDNYPPFYQVETTNGKPIARVHDIAVKWMDHMAKDPACAPGKTALGNLLEVIRTGLLVVDLPVVNGTSWDTSAPQTLSTILQRRQHAGPTPSPTVTSRPVTNSAGHQNIPAMPDIVVSTAADDDEHQEQEPTSAPSPAPTPRPAPTPVPSFSRRPVRALTPMFLKRMEEIYTDLDDANYWFTDVPNRSLPPGTDDSSYAPGHSNSDAYHTQAYADSLPTRTMQSRLPSTRGNMPARSSVQPGGLAVPTQQRLTDCAPQYLDGTHSKLSLTAKANDTQQKLDDDWDHHVDNAFATELFQTVKDKKLPLPEDPITSTLCDQCTDLRDRLWAATFDKSYAISEVQARAESGQCDLCVLLWNTCKRRGTSGSPTVLVERIGSSLRLNGSNSVALSISRSLELRTGIDENIQISFRQLPEPKTDTYFEVIKHWLALCDNPTKHPACRHIPLHPEAVPSRKELPTRLIEVGAPGDPKVYLRTTKPGDTGTWMALSHRWGPKPHFCTTPANLASYLADGIDFAALPPTFRDAVTVTRAVGGRCRYLWIDSLCIVQGEGGDFNDEAKRMPQVYSGAYCVLAASRAANHYAGFLHPRKGGERAVTLRQHGGSGHPFYIRENVDDFGGHVLEGELNSRGWVLQEHALARRTVFFTDYQTYFECGEGVRCETMMTMRNDLAALLGDPNFPHIIQRADRGEMILRYQDLYKRYSRLGLSEDFDRPMAIDGLQRRILDALRTKGGFGVFDQDDRKGLLHRSLLWHRDVTTADSPLRRIVFPSNWAISAVPSWSWMAYTGAIDYVSPPFNGVAWEKLRSPWSGDGVEGVKTETKVRRMALVGEARGYNPFKGGNAAGRDDQDSGLLVFDVPGQSEQPETLCVVLGIQRHVPQDEANCYLLLVKEAAGREDHKGQKVHERAGTGYLPGRCLDWSRSTRVIIH</sequence>
<dbReference type="PROSITE" id="PS50011">
    <property type="entry name" value="PROTEIN_KINASE_DOM"/>
    <property type="match status" value="1"/>
</dbReference>
<dbReference type="SUPFAM" id="SSF56112">
    <property type="entry name" value="Protein kinase-like (PK-like)"/>
    <property type="match status" value="1"/>
</dbReference>
<name>A0AA38R3X5_9PEZI</name>
<feature type="domain" description="Protein kinase" evidence="2">
    <location>
        <begin position="171"/>
        <end position="564"/>
    </location>
</feature>
<feature type="region of interest" description="Disordered" evidence="1">
    <location>
        <begin position="538"/>
        <end position="608"/>
    </location>
</feature>
<dbReference type="PANTHER" id="PTHR33112">
    <property type="entry name" value="DOMAIN PROTEIN, PUTATIVE-RELATED"/>
    <property type="match status" value="1"/>
</dbReference>
<protein>
    <submittedName>
        <fullName evidence="3">HET-like protein</fullName>
    </submittedName>
</protein>
<comment type="caution">
    <text evidence="3">The sequence shown here is derived from an EMBL/GenBank/DDBJ whole genome shotgun (WGS) entry which is preliminary data.</text>
</comment>
<feature type="region of interest" description="Disordered" evidence="1">
    <location>
        <begin position="668"/>
        <end position="699"/>
    </location>
</feature>
<dbReference type="InterPro" id="IPR010730">
    <property type="entry name" value="HET"/>
</dbReference>
<accession>A0AA38R3X5</accession>
<dbReference type="Pfam" id="PF00069">
    <property type="entry name" value="Pkinase"/>
    <property type="match status" value="1"/>
</dbReference>
<organism evidence="3 4">
    <name type="scientific">Coniochaeta hoffmannii</name>
    <dbReference type="NCBI Taxonomy" id="91930"/>
    <lineage>
        <taxon>Eukaryota</taxon>
        <taxon>Fungi</taxon>
        <taxon>Dikarya</taxon>
        <taxon>Ascomycota</taxon>
        <taxon>Pezizomycotina</taxon>
        <taxon>Sordariomycetes</taxon>
        <taxon>Sordariomycetidae</taxon>
        <taxon>Coniochaetales</taxon>
        <taxon>Coniochaetaceae</taxon>
        <taxon>Coniochaeta</taxon>
    </lineage>
</organism>
<evidence type="ECO:0000259" key="2">
    <source>
        <dbReference type="PROSITE" id="PS50011"/>
    </source>
</evidence>